<feature type="compositionally biased region" description="Basic and acidic residues" evidence="16">
    <location>
        <begin position="813"/>
        <end position="825"/>
    </location>
</feature>
<reference evidence="19 20" key="1">
    <citation type="submission" date="2023-09" db="EMBL/GenBank/DDBJ databases">
        <title>Nesidiocoris tenuis whole genome shotgun sequence.</title>
        <authorList>
            <person name="Shibata T."/>
            <person name="Shimoda M."/>
            <person name="Kobayashi T."/>
            <person name="Uehara T."/>
        </authorList>
    </citation>
    <scope>NUCLEOTIDE SEQUENCE [LARGE SCALE GENOMIC DNA]</scope>
    <source>
        <strain evidence="19 20">Japan</strain>
    </source>
</reference>
<dbReference type="InterPro" id="IPR037771">
    <property type="entry name" value="C2_WWC"/>
</dbReference>
<feature type="domain" description="C2" evidence="17">
    <location>
        <begin position="576"/>
        <end position="698"/>
    </location>
</feature>
<dbReference type="EMBL" id="AP028910">
    <property type="protein sequence ID" value="BES91219.1"/>
    <property type="molecule type" value="Genomic_DNA"/>
</dbReference>
<evidence type="ECO:0000313" key="20">
    <source>
        <dbReference type="Proteomes" id="UP001307889"/>
    </source>
</evidence>
<keyword evidence="10 15" id="KW-0175">Coiled coil</keyword>
<keyword evidence="6" id="KW-0963">Cytoplasm</keyword>
<evidence type="ECO:0000256" key="7">
    <source>
        <dbReference type="ARBA" id="ARBA00022553"/>
    </source>
</evidence>
<evidence type="ECO:0000313" key="19">
    <source>
        <dbReference type="EMBL" id="BES91219.1"/>
    </source>
</evidence>
<dbReference type="InterPro" id="IPR035892">
    <property type="entry name" value="C2_domain_sf"/>
</dbReference>
<proteinExistence type="inferred from homology"/>
<evidence type="ECO:0000256" key="16">
    <source>
        <dbReference type="SAM" id="MobiDB-lite"/>
    </source>
</evidence>
<keyword evidence="12" id="KW-0804">Transcription</keyword>
<evidence type="ECO:0000256" key="8">
    <source>
        <dbReference type="ARBA" id="ARBA00022737"/>
    </source>
</evidence>
<keyword evidence="11" id="KW-0472">Membrane</keyword>
<evidence type="ECO:0000256" key="13">
    <source>
        <dbReference type="ARBA" id="ARBA00024960"/>
    </source>
</evidence>
<sequence length="1065" mass="119228">MPRRRNGEIPLPDGWDFARDYDGKVYFIDHNNKKTTWIDPRDRFTKPQTFADCIGTELPVGWEEGYDPNIGVYYIDHTNQRTQLEDPRLEWRAIQESMLRDYLHTAQDSLEAKKERYDIKQQRLYLAQDEYNLLNKTLSTLNTSRSSLCSSSSSLSTKYDPDLLKSDVALAKSRVSRLKRELEQIRAEMSCTQRGVETLSSVEQKLSGGCYNINEAQAMVAELREIQRSLTSGEQERIELMRSLAKLKDDLTRLQFGESSPDVSTLSLPNTLPTTPVLPSEKFSTASQTDLSGELVPIGTRLAAMARMRLEYDESRKRIQYIQQQLADLEEKVTPGQAESDKDRLLLFQEKEQLLRELRSVTQHSRTNQEMSEIQNEINRLEKDLNTALEMSNRAIADRLKLHEEKQILLSGLRDALRTMMSLESQLRTLSASTLSVSSSSSLGSLSTTSSKGSLSSALSFTDIYGGPQCLAPTFSTERPVDMVDLQKRVERLLRGEVCSPLPPAYEAPPSDACTMRPLASATGRSPPLSPISEMSPSVAAGLPAPSVSAAVSDESVAGDSGVFEASQRTLDTAMDTAQVQIKLRYSITECLLHIGIERARNLAALFIPDDSQVFIKASLLPSASEGSHSICTKTISKLEKARFSETFLVHVPPKKLCTKTLQVNVWCLSCQGKSECVGCAQVSLADFTPETTLLKWYNILSFRFMVGQTCIKSEGFSNDKQLKEESSDESTIISSQTSTLTRNQGCDAVTQNMSSTLDGLDSDDDDDDDNAGGGDEDDDDDEGEDDEEEGIVVFCNDELEQIPEIDDTENSSSEKEDKETNTECVFEPEKGGKAGVQNVIKRSQTFSPTATNQYICRLNRSDSDSAMPLYRRTHCGFQRGSVERRSLRWRSRRSKSSKVPSVHHHPHHFGDHPRTSLDLELDLRAQHTRLHALQDDLQRLRDLKLRLEAAKEKGDVGIATWVMEDAQFQNLVAQADGRNPDDRKVEKLLKKTSKEIYKLRKSKAGKGKPDMISFKEKMAFFTRTNACVPSPPEDSMETTCPTSNSDSIPPRYEYTVDRTLGVEV</sequence>
<name>A0ABN7AIL9_9HEMI</name>
<evidence type="ECO:0000259" key="18">
    <source>
        <dbReference type="PROSITE" id="PS50020"/>
    </source>
</evidence>
<keyword evidence="9" id="KW-0805">Transcription regulation</keyword>
<evidence type="ECO:0000256" key="10">
    <source>
        <dbReference type="ARBA" id="ARBA00023054"/>
    </source>
</evidence>
<dbReference type="PROSITE" id="PS50020">
    <property type="entry name" value="WW_DOMAIN_2"/>
    <property type="match status" value="2"/>
</dbReference>
<organism evidence="19 20">
    <name type="scientific">Nesidiocoris tenuis</name>
    <dbReference type="NCBI Taxonomy" id="355587"/>
    <lineage>
        <taxon>Eukaryota</taxon>
        <taxon>Metazoa</taxon>
        <taxon>Ecdysozoa</taxon>
        <taxon>Arthropoda</taxon>
        <taxon>Hexapoda</taxon>
        <taxon>Insecta</taxon>
        <taxon>Pterygota</taxon>
        <taxon>Neoptera</taxon>
        <taxon>Paraneoptera</taxon>
        <taxon>Hemiptera</taxon>
        <taxon>Heteroptera</taxon>
        <taxon>Panheteroptera</taxon>
        <taxon>Cimicomorpha</taxon>
        <taxon>Miridae</taxon>
        <taxon>Dicyphina</taxon>
        <taxon>Nesidiocoris</taxon>
    </lineage>
</organism>
<keyword evidence="20" id="KW-1185">Reference proteome</keyword>
<dbReference type="Pfam" id="PF25802">
    <property type="entry name" value="WWC1"/>
    <property type="match status" value="1"/>
</dbReference>
<dbReference type="Pfam" id="PF00397">
    <property type="entry name" value="WW"/>
    <property type="match status" value="2"/>
</dbReference>
<evidence type="ECO:0000256" key="5">
    <source>
        <dbReference type="ARBA" id="ARBA00022475"/>
    </source>
</evidence>
<keyword evidence="5" id="KW-1003">Cell membrane</keyword>
<protein>
    <recommendedName>
        <fullName evidence="4">Protein kibra</fullName>
    </recommendedName>
</protein>
<evidence type="ECO:0000256" key="6">
    <source>
        <dbReference type="ARBA" id="ARBA00022490"/>
    </source>
</evidence>
<feature type="compositionally biased region" description="Acidic residues" evidence="16">
    <location>
        <begin position="761"/>
        <end position="791"/>
    </location>
</feature>
<gene>
    <name evidence="19" type="ORF">NTJ_04025</name>
</gene>
<feature type="domain" description="WW" evidence="18">
    <location>
        <begin position="9"/>
        <end position="42"/>
    </location>
</feature>
<feature type="compositionally biased region" description="Polar residues" evidence="16">
    <location>
        <begin position="741"/>
        <end position="758"/>
    </location>
</feature>
<feature type="compositionally biased region" description="Acidic residues" evidence="16">
    <location>
        <begin position="798"/>
        <end position="810"/>
    </location>
</feature>
<evidence type="ECO:0000256" key="3">
    <source>
        <dbReference type="ARBA" id="ARBA00010585"/>
    </source>
</evidence>
<evidence type="ECO:0000256" key="1">
    <source>
        <dbReference type="ARBA" id="ARBA00004221"/>
    </source>
</evidence>
<feature type="domain" description="WW" evidence="18">
    <location>
        <begin position="56"/>
        <end position="89"/>
    </location>
</feature>
<dbReference type="SMART" id="SM00239">
    <property type="entry name" value="C2"/>
    <property type="match status" value="1"/>
</dbReference>
<evidence type="ECO:0000256" key="12">
    <source>
        <dbReference type="ARBA" id="ARBA00023163"/>
    </source>
</evidence>
<evidence type="ECO:0000256" key="4">
    <source>
        <dbReference type="ARBA" id="ARBA00013712"/>
    </source>
</evidence>
<comment type="subcellular location">
    <subcellularLocation>
        <location evidence="1">Apical cell membrane</location>
    </subcellularLocation>
    <subcellularLocation>
        <location evidence="2">Cytoplasm</location>
    </subcellularLocation>
</comment>
<dbReference type="PANTHER" id="PTHR14791">
    <property type="entry name" value="BOMB/KIRA PROTEINS"/>
    <property type="match status" value="1"/>
</dbReference>
<evidence type="ECO:0000256" key="11">
    <source>
        <dbReference type="ARBA" id="ARBA00023136"/>
    </source>
</evidence>
<feature type="coiled-coil region" evidence="15">
    <location>
        <begin position="168"/>
        <end position="195"/>
    </location>
</feature>
<dbReference type="Gene3D" id="2.60.40.150">
    <property type="entry name" value="C2 domain"/>
    <property type="match status" value="1"/>
</dbReference>
<feature type="region of interest" description="Disordered" evidence="16">
    <location>
        <begin position="722"/>
        <end position="825"/>
    </location>
</feature>
<evidence type="ECO:0000256" key="2">
    <source>
        <dbReference type="ARBA" id="ARBA00004496"/>
    </source>
</evidence>
<feature type="region of interest" description="Disordered" evidence="16">
    <location>
        <begin position="887"/>
        <end position="914"/>
    </location>
</feature>
<keyword evidence="7" id="KW-0597">Phosphoprotein</keyword>
<evidence type="ECO:0000256" key="9">
    <source>
        <dbReference type="ARBA" id="ARBA00023015"/>
    </source>
</evidence>
<feature type="compositionally biased region" description="Polar residues" evidence="16">
    <location>
        <begin position="1038"/>
        <end position="1048"/>
    </location>
</feature>
<dbReference type="PROSITE" id="PS50004">
    <property type="entry name" value="C2"/>
    <property type="match status" value="1"/>
</dbReference>
<feature type="region of interest" description="Disordered" evidence="16">
    <location>
        <begin position="1031"/>
        <end position="1050"/>
    </location>
</feature>
<evidence type="ECO:0000256" key="14">
    <source>
        <dbReference type="ARBA" id="ARBA00025969"/>
    </source>
</evidence>
<dbReference type="InterPro" id="IPR051105">
    <property type="entry name" value="WWC/KIBRA_Hippo_Reg"/>
</dbReference>
<keyword evidence="8" id="KW-0677">Repeat</keyword>
<dbReference type="InterPro" id="IPR057747">
    <property type="entry name" value="WWC1_hairpin"/>
</dbReference>
<feature type="compositionally biased region" description="Basic residues" evidence="16">
    <location>
        <begin position="888"/>
        <end position="908"/>
    </location>
</feature>
<comment type="function">
    <text evidence="13">Regulator of the Hippo/SWH (Sav/Wts/Hpo) signaling pathway, a signaling pathway that plays a pivotal role in organ size control and tumor suppression by restricting proliferation and promoting apoptosis. The core of this pathway is composed of a kinase cascade wherein Hippo (Hpo), in complex with its regulatory protein Salvador (Sav), phosphorylates and activates Warts (Wts) in complex with its regulatory protein Mats, which in turn phosphorylates and inactivates the Yorkie (Yki) oncoprotein. Kibra acts synergistically along with Ex and Mer to regulate the Hippo signaling pathway.</text>
</comment>
<dbReference type="Proteomes" id="UP001307889">
    <property type="component" value="Chromosome 2"/>
</dbReference>
<dbReference type="SUPFAM" id="SSF51045">
    <property type="entry name" value="WW domain"/>
    <property type="match status" value="2"/>
</dbReference>
<dbReference type="InterPro" id="IPR000008">
    <property type="entry name" value="C2_dom"/>
</dbReference>
<feature type="coiled-coil region" evidence="15">
    <location>
        <begin position="924"/>
        <end position="954"/>
    </location>
</feature>
<dbReference type="CDD" id="cd00201">
    <property type="entry name" value="WW"/>
    <property type="match status" value="2"/>
</dbReference>
<dbReference type="Gene3D" id="2.20.70.10">
    <property type="match status" value="2"/>
</dbReference>
<dbReference type="SUPFAM" id="SSF49562">
    <property type="entry name" value="C2 domain (Calcium/lipid-binding domain, CaLB)"/>
    <property type="match status" value="1"/>
</dbReference>
<accession>A0ABN7AIL9</accession>
<evidence type="ECO:0000259" key="17">
    <source>
        <dbReference type="PROSITE" id="PS50004"/>
    </source>
</evidence>
<dbReference type="InterPro" id="IPR036020">
    <property type="entry name" value="WW_dom_sf"/>
</dbReference>
<dbReference type="PANTHER" id="PTHR14791:SF29">
    <property type="entry name" value="PROTEIN KIBRA"/>
    <property type="match status" value="1"/>
</dbReference>
<dbReference type="PROSITE" id="PS01159">
    <property type="entry name" value="WW_DOMAIN_1"/>
    <property type="match status" value="1"/>
</dbReference>
<dbReference type="CDD" id="cd08680">
    <property type="entry name" value="C2_Kibra"/>
    <property type="match status" value="1"/>
</dbReference>
<dbReference type="SMART" id="SM00456">
    <property type="entry name" value="WW"/>
    <property type="match status" value="2"/>
</dbReference>
<evidence type="ECO:0000256" key="15">
    <source>
        <dbReference type="SAM" id="Coils"/>
    </source>
</evidence>
<feature type="compositionally biased region" description="Low complexity" evidence="16">
    <location>
        <begin position="730"/>
        <end position="740"/>
    </location>
</feature>
<dbReference type="Pfam" id="PF00168">
    <property type="entry name" value="C2"/>
    <property type="match status" value="1"/>
</dbReference>
<comment type="subunit">
    <text evidence="14">Forms a complex with Mer and Ex. Interacts (via domain WW 1) with Ex (via RXPPXY motif). Interacts with Mer, Sav, Hpo and Wts.</text>
</comment>
<dbReference type="InterPro" id="IPR001202">
    <property type="entry name" value="WW_dom"/>
</dbReference>
<feature type="coiled-coil region" evidence="15">
    <location>
        <begin position="364"/>
        <end position="433"/>
    </location>
</feature>
<comment type="similarity">
    <text evidence="3">Belongs to the WWC family. KIBRA subfamily.</text>
</comment>